<gene>
    <name evidence="1" type="ORF">BKX93_20115</name>
</gene>
<accession>A0A1D9LLG8</accession>
<name>A0A1D9LLG8_9NEIS</name>
<dbReference type="Gene3D" id="2.40.50.1020">
    <property type="entry name" value="LytTr DNA-binding domain"/>
    <property type="match status" value="1"/>
</dbReference>
<dbReference type="InterPro" id="IPR007492">
    <property type="entry name" value="LytTR_DNA-bd_dom"/>
</dbReference>
<dbReference type="SMART" id="SM00850">
    <property type="entry name" value="LytTR"/>
    <property type="match status" value="1"/>
</dbReference>
<dbReference type="EMBL" id="CP017707">
    <property type="protein sequence ID" value="AOZ52072.1"/>
    <property type="molecule type" value="Genomic_DNA"/>
</dbReference>
<keyword evidence="1" id="KW-0238">DNA-binding</keyword>
<dbReference type="PANTHER" id="PTHR37299">
    <property type="entry name" value="TRANSCRIPTIONAL REGULATOR-RELATED"/>
    <property type="match status" value="1"/>
</dbReference>
<dbReference type="PROSITE" id="PS50110">
    <property type="entry name" value="RESPONSE_REGULATORY"/>
    <property type="match status" value="1"/>
</dbReference>
<evidence type="ECO:0000313" key="1">
    <source>
        <dbReference type="EMBL" id="AOZ52072.1"/>
    </source>
</evidence>
<dbReference type="PROSITE" id="PS50930">
    <property type="entry name" value="HTH_LYTTR"/>
    <property type="match status" value="1"/>
</dbReference>
<dbReference type="AlphaFoldDB" id="A0A1D9LLG8"/>
<dbReference type="RefSeq" id="WP_070981056.1">
    <property type="nucleotide sequence ID" value="NZ_CP017707.1"/>
</dbReference>
<dbReference type="Pfam" id="PF04397">
    <property type="entry name" value="LytTR"/>
    <property type="match status" value="1"/>
</dbReference>
<dbReference type="Gene3D" id="3.40.50.2300">
    <property type="match status" value="1"/>
</dbReference>
<dbReference type="InterPro" id="IPR011006">
    <property type="entry name" value="CheY-like_superfamily"/>
</dbReference>
<sequence length="249" mass="28540">MSTLTALIADDERLMREQLRAALERVWPELEIVAEARDGGQAVELAREHQPDLAFLDITMPVQSGIAAAMELDGLCPVVFVTAYDQYAIQAFEEGAIDYLLKPVEDDRLARTRQRWQQRAPEAAAPDWQSALKQLSRQLEKPAHLRWIRASVGSSMRMIATEEVLFFQSDEKYTRVQTAGGEALIRMPIKELLPQLDPDEFWQVHRSTLVRVAAIEQVRRDQRGMQLLLRGYPQPLEVSRSYAHLFQRM</sequence>
<dbReference type="GO" id="GO:0003677">
    <property type="term" value="F:DNA binding"/>
    <property type="evidence" value="ECO:0007669"/>
    <property type="project" value="UniProtKB-KW"/>
</dbReference>
<reference evidence="1 2" key="1">
    <citation type="submission" date="2016-10" db="EMBL/GenBank/DDBJ databases">
        <title>Chromobacterium muskegensis sp. nov., an insecticidal bacterium isolated from Sphagnum bogs.</title>
        <authorList>
            <person name="Sparks M.E."/>
            <person name="Blackburn M.B."/>
            <person name="Gundersen-Rindal D.E."/>
            <person name="Mitchell A."/>
            <person name="Farrar R."/>
            <person name="Kuhar D."/>
        </authorList>
    </citation>
    <scope>NUCLEOTIDE SEQUENCE [LARGE SCALE GENOMIC DNA]</scope>
    <source>
        <strain evidence="1 2">21-1</strain>
    </source>
</reference>
<organism evidence="1 2">
    <name type="scientific">Chromobacterium vaccinii</name>
    <dbReference type="NCBI Taxonomy" id="1108595"/>
    <lineage>
        <taxon>Bacteria</taxon>
        <taxon>Pseudomonadati</taxon>
        <taxon>Pseudomonadota</taxon>
        <taxon>Betaproteobacteria</taxon>
        <taxon>Neisseriales</taxon>
        <taxon>Chromobacteriaceae</taxon>
        <taxon>Chromobacterium</taxon>
    </lineage>
</organism>
<dbReference type="InterPro" id="IPR046947">
    <property type="entry name" value="LytR-like"/>
</dbReference>
<dbReference type="InterPro" id="IPR001789">
    <property type="entry name" value="Sig_transdc_resp-reg_receiver"/>
</dbReference>
<dbReference type="PANTHER" id="PTHR37299:SF1">
    <property type="entry name" value="STAGE 0 SPORULATION PROTEIN A HOMOLOG"/>
    <property type="match status" value="1"/>
</dbReference>
<dbReference type="SMART" id="SM00448">
    <property type="entry name" value="REC"/>
    <property type="match status" value="1"/>
</dbReference>
<dbReference type="Proteomes" id="UP000178776">
    <property type="component" value="Chromosome"/>
</dbReference>
<dbReference type="Pfam" id="PF00072">
    <property type="entry name" value="Response_reg"/>
    <property type="match status" value="1"/>
</dbReference>
<dbReference type="STRING" id="1108595.BKX93_20115"/>
<protein>
    <submittedName>
        <fullName evidence="1">DNA-binding response regulator</fullName>
    </submittedName>
</protein>
<proteinExistence type="predicted"/>
<dbReference type="SUPFAM" id="SSF52172">
    <property type="entry name" value="CheY-like"/>
    <property type="match status" value="1"/>
</dbReference>
<dbReference type="GO" id="GO:0000156">
    <property type="term" value="F:phosphorelay response regulator activity"/>
    <property type="evidence" value="ECO:0007669"/>
    <property type="project" value="InterPro"/>
</dbReference>
<evidence type="ECO:0000313" key="2">
    <source>
        <dbReference type="Proteomes" id="UP000178776"/>
    </source>
</evidence>
<dbReference type="KEGG" id="cvc:BKX93_20115"/>
<dbReference type="GeneID" id="68843510"/>